<sequence length="146" mass="16519">MHAKVGDGPQPWCIAIGLDGNVLDTKESFNSIGSMRWWSLRSDWGVTSHNTYRERVAVAMSVHMGMSNRRIPVGFLMKFEIRNAEMARREEIVLEIKNQIVAHVPKPQIFVDHRHSIPISVDRSPTPALHPSKPRLTPPHPRSPSS</sequence>
<accession>W9RFT0</accession>
<dbReference type="AlphaFoldDB" id="W9RFT0"/>
<evidence type="ECO:0000313" key="2">
    <source>
        <dbReference type="EMBL" id="EXB70666.1"/>
    </source>
</evidence>
<feature type="region of interest" description="Disordered" evidence="1">
    <location>
        <begin position="121"/>
        <end position="146"/>
    </location>
</feature>
<feature type="compositionally biased region" description="Pro residues" evidence="1">
    <location>
        <begin position="136"/>
        <end position="146"/>
    </location>
</feature>
<organism evidence="2 3">
    <name type="scientific">Morus notabilis</name>
    <dbReference type="NCBI Taxonomy" id="981085"/>
    <lineage>
        <taxon>Eukaryota</taxon>
        <taxon>Viridiplantae</taxon>
        <taxon>Streptophyta</taxon>
        <taxon>Embryophyta</taxon>
        <taxon>Tracheophyta</taxon>
        <taxon>Spermatophyta</taxon>
        <taxon>Magnoliopsida</taxon>
        <taxon>eudicotyledons</taxon>
        <taxon>Gunneridae</taxon>
        <taxon>Pentapetalae</taxon>
        <taxon>rosids</taxon>
        <taxon>fabids</taxon>
        <taxon>Rosales</taxon>
        <taxon>Moraceae</taxon>
        <taxon>Moreae</taxon>
        <taxon>Morus</taxon>
    </lineage>
</organism>
<protein>
    <submittedName>
        <fullName evidence="2">Uncharacterized protein</fullName>
    </submittedName>
</protein>
<reference evidence="3" key="1">
    <citation type="submission" date="2013-01" db="EMBL/GenBank/DDBJ databases">
        <title>Draft Genome Sequence of a Mulberry Tree, Morus notabilis C.K. Schneid.</title>
        <authorList>
            <person name="He N."/>
            <person name="Zhao S."/>
        </authorList>
    </citation>
    <scope>NUCLEOTIDE SEQUENCE</scope>
</reference>
<proteinExistence type="predicted"/>
<evidence type="ECO:0000256" key="1">
    <source>
        <dbReference type="SAM" id="MobiDB-lite"/>
    </source>
</evidence>
<gene>
    <name evidence="2" type="ORF">L484_023852</name>
</gene>
<evidence type="ECO:0000313" key="3">
    <source>
        <dbReference type="Proteomes" id="UP000030645"/>
    </source>
</evidence>
<name>W9RFT0_9ROSA</name>
<keyword evidence="3" id="KW-1185">Reference proteome</keyword>
<dbReference type="EMBL" id="KE344611">
    <property type="protein sequence ID" value="EXB70666.1"/>
    <property type="molecule type" value="Genomic_DNA"/>
</dbReference>
<dbReference type="Proteomes" id="UP000030645">
    <property type="component" value="Unassembled WGS sequence"/>
</dbReference>